<evidence type="ECO:0000259" key="4">
    <source>
        <dbReference type="PROSITE" id="PS50158"/>
    </source>
</evidence>
<keyword evidence="3" id="KW-0812">Transmembrane</keyword>
<dbReference type="PROSITE" id="PS50158">
    <property type="entry name" value="ZF_CCHC"/>
    <property type="match status" value="1"/>
</dbReference>
<keyword evidence="1" id="KW-0479">Metal-binding</keyword>
<name>A0AA89BGU6_9ASTE</name>
<dbReference type="AlphaFoldDB" id="A0AA89BGU6"/>
<feature type="domain" description="CCHC-type" evidence="4">
    <location>
        <begin position="28"/>
        <end position="44"/>
    </location>
</feature>
<evidence type="ECO:0000256" key="3">
    <source>
        <dbReference type="SAM" id="Phobius"/>
    </source>
</evidence>
<protein>
    <recommendedName>
        <fullName evidence="4">CCHC-type domain-containing protein</fullName>
    </recommendedName>
</protein>
<dbReference type="InterPro" id="IPR036875">
    <property type="entry name" value="Znf_CCHC_sf"/>
</dbReference>
<gene>
    <name evidence="5" type="ORF">RJ639_037409</name>
</gene>
<feature type="region of interest" description="Disordered" evidence="2">
    <location>
        <begin position="1"/>
        <end position="26"/>
    </location>
</feature>
<dbReference type="Gene3D" id="4.10.60.10">
    <property type="entry name" value="Zinc finger, CCHC-type"/>
    <property type="match status" value="1"/>
</dbReference>
<dbReference type="EMBL" id="JAVXUP010000307">
    <property type="protein sequence ID" value="KAK3031411.1"/>
    <property type="molecule type" value="Genomic_DNA"/>
</dbReference>
<sequence>MARGRSTDHAGSRNKGRSRSQSKARKLKCYHCHKEGNYIKDCPELKGKKKDNSKMADARVVEDNFDGADVLSVTINCSDERWILDTGCSYHMCPKRDWFATYHSFDDSEVLMGNDVAYKGSTVTGAVTNNSSSDIDSDTTKLWHMQLGHMSERGMDVLSKQVRSGGRISSRSSPRRGVPDLVTVVALSQSSSLSSSSRQRPCRRLVLTVTVLHSVFGVCLVFWYLVGTAESSSFDSLHLAPPDVWPDVLPLYPGRLSSRTVSTVAGRISLKDSESNSRIGSPLLFKCGYAVIAYTNYHVQIGPFMGSVFAVDIVSVHAMLYIGAVKEMTALLGTLGRKHNIFLIHKSTFSDFTDDDLEVAWAVITKYLIENDRAKSLSNMKDLRVDKIQWETLVNYWLTSEDKYLKDGKNHSRTEMYIGSRTSSDGIVLESAKRSWSESNSNDSKHFFLHYFGNPRTQSYGHIKYRISNPSRKRREMDT</sequence>
<feature type="transmembrane region" description="Helical" evidence="3">
    <location>
        <begin position="205"/>
        <end position="226"/>
    </location>
</feature>
<dbReference type="GO" id="GO:0008270">
    <property type="term" value="F:zinc ion binding"/>
    <property type="evidence" value="ECO:0007669"/>
    <property type="project" value="UniProtKB-KW"/>
</dbReference>
<dbReference type="GO" id="GO:0003676">
    <property type="term" value="F:nucleic acid binding"/>
    <property type="evidence" value="ECO:0007669"/>
    <property type="project" value="InterPro"/>
</dbReference>
<reference evidence="5" key="1">
    <citation type="submission" date="2022-12" db="EMBL/GenBank/DDBJ databases">
        <title>Draft genome assemblies for two species of Escallonia (Escalloniales).</title>
        <authorList>
            <person name="Chanderbali A."/>
            <person name="Dervinis C."/>
            <person name="Anghel I."/>
            <person name="Soltis D."/>
            <person name="Soltis P."/>
            <person name="Zapata F."/>
        </authorList>
    </citation>
    <scope>NUCLEOTIDE SEQUENCE</scope>
    <source>
        <strain evidence="5">UCBG64.0493</strain>
        <tissue evidence="5">Leaf</tissue>
    </source>
</reference>
<keyword evidence="6" id="KW-1185">Reference proteome</keyword>
<keyword evidence="3" id="KW-1133">Transmembrane helix</keyword>
<dbReference type="Pfam" id="PF22936">
    <property type="entry name" value="Pol_BBD"/>
    <property type="match status" value="1"/>
</dbReference>
<comment type="caution">
    <text evidence="5">The sequence shown here is derived from an EMBL/GenBank/DDBJ whole genome shotgun (WGS) entry which is preliminary data.</text>
</comment>
<accession>A0AA89BGU6</accession>
<evidence type="ECO:0000256" key="1">
    <source>
        <dbReference type="PROSITE-ProRule" id="PRU00047"/>
    </source>
</evidence>
<keyword evidence="1" id="KW-0863">Zinc-finger</keyword>
<feature type="compositionally biased region" description="Basic and acidic residues" evidence="2">
    <location>
        <begin position="1"/>
        <end position="11"/>
    </location>
</feature>
<evidence type="ECO:0000256" key="2">
    <source>
        <dbReference type="SAM" id="MobiDB-lite"/>
    </source>
</evidence>
<dbReference type="InterPro" id="IPR054722">
    <property type="entry name" value="PolX-like_BBD"/>
</dbReference>
<dbReference type="Proteomes" id="UP001188597">
    <property type="component" value="Unassembled WGS sequence"/>
</dbReference>
<evidence type="ECO:0000313" key="5">
    <source>
        <dbReference type="EMBL" id="KAK3031411.1"/>
    </source>
</evidence>
<dbReference type="SUPFAM" id="SSF57756">
    <property type="entry name" value="Retrovirus zinc finger-like domains"/>
    <property type="match status" value="1"/>
</dbReference>
<dbReference type="InterPro" id="IPR001878">
    <property type="entry name" value="Znf_CCHC"/>
</dbReference>
<keyword evidence="3" id="KW-0472">Membrane</keyword>
<feature type="compositionally biased region" description="Basic residues" evidence="2">
    <location>
        <begin position="12"/>
        <end position="26"/>
    </location>
</feature>
<proteinExistence type="predicted"/>
<organism evidence="5 6">
    <name type="scientific">Escallonia herrerae</name>
    <dbReference type="NCBI Taxonomy" id="1293975"/>
    <lineage>
        <taxon>Eukaryota</taxon>
        <taxon>Viridiplantae</taxon>
        <taxon>Streptophyta</taxon>
        <taxon>Embryophyta</taxon>
        <taxon>Tracheophyta</taxon>
        <taxon>Spermatophyta</taxon>
        <taxon>Magnoliopsida</taxon>
        <taxon>eudicotyledons</taxon>
        <taxon>Gunneridae</taxon>
        <taxon>Pentapetalae</taxon>
        <taxon>asterids</taxon>
        <taxon>campanulids</taxon>
        <taxon>Escalloniales</taxon>
        <taxon>Escalloniaceae</taxon>
        <taxon>Escallonia</taxon>
    </lineage>
</organism>
<keyword evidence="1" id="KW-0862">Zinc</keyword>
<evidence type="ECO:0000313" key="6">
    <source>
        <dbReference type="Proteomes" id="UP001188597"/>
    </source>
</evidence>